<gene>
    <name evidence="2" type="ORF">CDAR_219541</name>
</gene>
<evidence type="ECO:0000256" key="1">
    <source>
        <dbReference type="SAM" id="Phobius"/>
    </source>
</evidence>
<accession>A0AAV4TF78</accession>
<reference evidence="2 3" key="1">
    <citation type="submission" date="2021-06" db="EMBL/GenBank/DDBJ databases">
        <title>Caerostris darwini draft genome.</title>
        <authorList>
            <person name="Kono N."/>
            <person name="Arakawa K."/>
        </authorList>
    </citation>
    <scope>NUCLEOTIDE SEQUENCE [LARGE SCALE GENOMIC DNA]</scope>
</reference>
<evidence type="ECO:0000313" key="3">
    <source>
        <dbReference type="Proteomes" id="UP001054837"/>
    </source>
</evidence>
<feature type="transmembrane region" description="Helical" evidence="1">
    <location>
        <begin position="12"/>
        <end position="31"/>
    </location>
</feature>
<keyword evidence="3" id="KW-1185">Reference proteome</keyword>
<organism evidence="2 3">
    <name type="scientific">Caerostris darwini</name>
    <dbReference type="NCBI Taxonomy" id="1538125"/>
    <lineage>
        <taxon>Eukaryota</taxon>
        <taxon>Metazoa</taxon>
        <taxon>Ecdysozoa</taxon>
        <taxon>Arthropoda</taxon>
        <taxon>Chelicerata</taxon>
        <taxon>Arachnida</taxon>
        <taxon>Araneae</taxon>
        <taxon>Araneomorphae</taxon>
        <taxon>Entelegynae</taxon>
        <taxon>Araneoidea</taxon>
        <taxon>Araneidae</taxon>
        <taxon>Caerostris</taxon>
    </lineage>
</organism>
<dbReference type="EMBL" id="BPLQ01009569">
    <property type="protein sequence ID" value="GIY44770.1"/>
    <property type="molecule type" value="Genomic_DNA"/>
</dbReference>
<name>A0AAV4TF78_9ARAC</name>
<feature type="transmembrane region" description="Helical" evidence="1">
    <location>
        <begin position="99"/>
        <end position="118"/>
    </location>
</feature>
<dbReference type="AlphaFoldDB" id="A0AAV4TF78"/>
<proteinExistence type="predicted"/>
<keyword evidence="1" id="KW-1133">Transmembrane helix</keyword>
<dbReference type="Proteomes" id="UP001054837">
    <property type="component" value="Unassembled WGS sequence"/>
</dbReference>
<comment type="caution">
    <text evidence="2">The sequence shown here is derived from an EMBL/GenBank/DDBJ whole genome shotgun (WGS) entry which is preliminary data.</text>
</comment>
<evidence type="ECO:0000313" key="2">
    <source>
        <dbReference type="EMBL" id="GIY44770.1"/>
    </source>
</evidence>
<protein>
    <submittedName>
        <fullName evidence="2">Uncharacterized protein</fullName>
    </submittedName>
</protein>
<feature type="transmembrane region" description="Helical" evidence="1">
    <location>
        <begin position="38"/>
        <end position="56"/>
    </location>
</feature>
<keyword evidence="1" id="KW-0472">Membrane</keyword>
<keyword evidence="1" id="KW-0812">Transmembrane</keyword>
<sequence>MLQTTTNILLELSSFLVTKIFQLAFILIFQMISIIKEVVIFSMQVLLSLIIIDYEVNLKVMRYLKDRLQQSTIEAQMVIHNLHFLGFEKEDLCSLIKNVFFILVLVLLIQIDAIILTMKRIFYSIIVKVYKNMDNYMPFKLPSIDREDLFDINLSVYPLIFRMVPIYD</sequence>